<keyword evidence="3" id="KW-1185">Reference proteome</keyword>
<gene>
    <name evidence="2" type="ORF">RUMCAL_02492</name>
</gene>
<organism evidence="2 3">
    <name type="scientific">Ruminococcus callidus ATCC 27760</name>
    <dbReference type="NCBI Taxonomy" id="411473"/>
    <lineage>
        <taxon>Bacteria</taxon>
        <taxon>Bacillati</taxon>
        <taxon>Bacillota</taxon>
        <taxon>Clostridia</taxon>
        <taxon>Eubacteriales</taxon>
        <taxon>Oscillospiraceae</taxon>
        <taxon>Ruminococcus</taxon>
    </lineage>
</organism>
<feature type="region of interest" description="Disordered" evidence="1">
    <location>
        <begin position="1"/>
        <end position="41"/>
    </location>
</feature>
<evidence type="ECO:0000256" key="1">
    <source>
        <dbReference type="SAM" id="MobiDB-lite"/>
    </source>
</evidence>
<accession>U2KIV4</accession>
<dbReference type="PATRIC" id="fig|411473.3.peg.2084"/>
<dbReference type="AlphaFoldDB" id="U2KIV4"/>
<protein>
    <submittedName>
        <fullName evidence="2">Uncharacterized protein</fullName>
    </submittedName>
</protein>
<evidence type="ECO:0000313" key="2">
    <source>
        <dbReference type="EMBL" id="ERJ92212.1"/>
    </source>
</evidence>
<evidence type="ECO:0000313" key="3">
    <source>
        <dbReference type="Proteomes" id="UP000016662"/>
    </source>
</evidence>
<comment type="caution">
    <text evidence="2">The sequence shown here is derived from an EMBL/GenBank/DDBJ whole genome shotgun (WGS) entry which is preliminary data.</text>
</comment>
<proteinExistence type="predicted"/>
<dbReference type="STRING" id="411473.RUMCAL_02492"/>
<name>U2KIV4_9FIRM</name>
<sequence length="41" mass="4483">MSGSPRIIKKETLHKARRTALHQSAKKSDDASYAQALSNVS</sequence>
<dbReference type="HOGENOM" id="CLU_3276135_0_0_9"/>
<dbReference type="EMBL" id="AWVF01000297">
    <property type="protein sequence ID" value="ERJ92212.1"/>
    <property type="molecule type" value="Genomic_DNA"/>
</dbReference>
<dbReference type="Proteomes" id="UP000016662">
    <property type="component" value="Unassembled WGS sequence"/>
</dbReference>
<reference evidence="2 3" key="1">
    <citation type="submission" date="2013-07" db="EMBL/GenBank/DDBJ databases">
        <authorList>
            <person name="Weinstock G."/>
            <person name="Sodergren E."/>
            <person name="Wylie T."/>
            <person name="Fulton L."/>
            <person name="Fulton R."/>
            <person name="Fronick C."/>
            <person name="O'Laughlin M."/>
            <person name="Godfrey J."/>
            <person name="Miner T."/>
            <person name="Herter B."/>
            <person name="Appelbaum E."/>
            <person name="Cordes M."/>
            <person name="Lek S."/>
            <person name="Wollam A."/>
            <person name="Pepin K.H."/>
            <person name="Palsikar V.B."/>
            <person name="Mitreva M."/>
            <person name="Wilson R.K."/>
        </authorList>
    </citation>
    <scope>NUCLEOTIDE SEQUENCE [LARGE SCALE GENOMIC DNA]</scope>
    <source>
        <strain evidence="2 3">ATCC 27760</strain>
    </source>
</reference>